<dbReference type="PANTHER" id="PTHR31544:SF2">
    <property type="entry name" value="AIG2-LIKE PROTEIN D"/>
    <property type="match status" value="1"/>
</dbReference>
<keyword evidence="4" id="KW-0732">Signal</keyword>
<dbReference type="InterPro" id="IPR045038">
    <property type="entry name" value="AIG2-like"/>
</dbReference>
<comment type="caution">
    <text evidence="6">The sequence shown here is derived from an EMBL/GenBank/DDBJ whole genome shotgun (WGS) entry which is preliminary data.</text>
</comment>
<sequence length="164" mass="18752">MSYSAFFYGSLMSEIVLLRVLCGAAASDHDKTLKLKSIQLKFTLLKGHKRFSLTGEDYPAVIQTGDEQDSVKGILCQGLELKDIKALDCFEGEDYKRVATLVSTIDDKTLIDTEVYIWIGDKNLLLGKEWSFDYFVSSGKEQKWLDERCEFYDVDNLHITEKEK</sequence>
<dbReference type="InterPro" id="IPR009288">
    <property type="entry name" value="AIG2-like_dom"/>
</dbReference>
<keyword evidence="7" id="KW-1185">Reference proteome</keyword>
<dbReference type="GO" id="GO:0016740">
    <property type="term" value="F:transferase activity"/>
    <property type="evidence" value="ECO:0007669"/>
    <property type="project" value="UniProtKB-KW"/>
</dbReference>
<reference evidence="6" key="1">
    <citation type="submission" date="2020-12" db="EMBL/GenBank/DDBJ databases">
        <title>Metabolic potential, ecology and presence of endohyphal bacteria is reflected in genomic diversity of Mucoromycotina.</title>
        <authorList>
            <person name="Muszewska A."/>
            <person name="Okrasinska A."/>
            <person name="Steczkiewicz K."/>
            <person name="Drgas O."/>
            <person name="Orlowska M."/>
            <person name="Perlinska-Lenart U."/>
            <person name="Aleksandrzak-Piekarczyk T."/>
            <person name="Szatraj K."/>
            <person name="Zielenkiewicz U."/>
            <person name="Pilsyk S."/>
            <person name="Malc E."/>
            <person name="Mieczkowski P."/>
            <person name="Kruszewska J.S."/>
            <person name="Biernat P."/>
            <person name="Pawlowska J."/>
        </authorList>
    </citation>
    <scope>NUCLEOTIDE SEQUENCE</scope>
    <source>
        <strain evidence="6">CBS 226.32</strain>
    </source>
</reference>
<organism evidence="6 7">
    <name type="scientific">Mucor plumbeus</name>
    <dbReference type="NCBI Taxonomy" id="97098"/>
    <lineage>
        <taxon>Eukaryota</taxon>
        <taxon>Fungi</taxon>
        <taxon>Fungi incertae sedis</taxon>
        <taxon>Mucoromycota</taxon>
        <taxon>Mucoromycotina</taxon>
        <taxon>Mucoromycetes</taxon>
        <taxon>Mucorales</taxon>
        <taxon>Mucorineae</taxon>
        <taxon>Mucoraceae</taxon>
        <taxon>Mucor</taxon>
    </lineage>
</organism>
<dbReference type="Pfam" id="PF06094">
    <property type="entry name" value="GGACT"/>
    <property type="match status" value="1"/>
</dbReference>
<feature type="signal peptide" evidence="4">
    <location>
        <begin position="1"/>
        <end position="26"/>
    </location>
</feature>
<comment type="similarity">
    <text evidence="1">Belongs to the gamma-glutamylcyclotransferase family.</text>
</comment>
<dbReference type="InterPro" id="IPR036568">
    <property type="entry name" value="GGCT-like_sf"/>
</dbReference>
<evidence type="ECO:0000256" key="3">
    <source>
        <dbReference type="ARBA" id="ARBA00030602"/>
    </source>
</evidence>
<dbReference type="OrthoDB" id="1044435at2759"/>
<accession>A0A8H7R5D3</accession>
<dbReference type="AlphaFoldDB" id="A0A8H7R5D3"/>
<dbReference type="Gene3D" id="3.10.490.10">
    <property type="entry name" value="Gamma-glutamyl cyclotransferase-like"/>
    <property type="match status" value="1"/>
</dbReference>
<evidence type="ECO:0000256" key="1">
    <source>
        <dbReference type="ARBA" id="ARBA00008861"/>
    </source>
</evidence>
<proteinExistence type="inferred from homology"/>
<protein>
    <recommendedName>
        <fullName evidence="3">Putative gamma-glutamylcyclotransferase</fullName>
    </recommendedName>
</protein>
<evidence type="ECO:0000313" key="7">
    <source>
        <dbReference type="Proteomes" id="UP000650833"/>
    </source>
</evidence>
<dbReference type="EMBL" id="JAEPRC010000205">
    <property type="protein sequence ID" value="KAG2204205.1"/>
    <property type="molecule type" value="Genomic_DNA"/>
</dbReference>
<evidence type="ECO:0000313" key="6">
    <source>
        <dbReference type="EMBL" id="KAG2204205.1"/>
    </source>
</evidence>
<dbReference type="PANTHER" id="PTHR31544">
    <property type="entry name" value="AIG2-LIKE PROTEIN D"/>
    <property type="match status" value="1"/>
</dbReference>
<evidence type="ECO:0000256" key="4">
    <source>
        <dbReference type="SAM" id="SignalP"/>
    </source>
</evidence>
<evidence type="ECO:0000256" key="2">
    <source>
        <dbReference type="ARBA" id="ARBA00022679"/>
    </source>
</evidence>
<dbReference type="SUPFAM" id="SSF110857">
    <property type="entry name" value="Gamma-glutamyl cyclotransferase-like"/>
    <property type="match status" value="1"/>
</dbReference>
<feature type="chain" id="PRO_5034653286" description="Putative gamma-glutamylcyclotransferase" evidence="4">
    <location>
        <begin position="27"/>
        <end position="164"/>
    </location>
</feature>
<dbReference type="CDD" id="cd06661">
    <property type="entry name" value="GGCT_like"/>
    <property type="match status" value="1"/>
</dbReference>
<evidence type="ECO:0000259" key="5">
    <source>
        <dbReference type="Pfam" id="PF06094"/>
    </source>
</evidence>
<keyword evidence="2" id="KW-0808">Transferase</keyword>
<feature type="domain" description="Gamma-glutamylcyclotransferase AIG2-like" evidence="5">
    <location>
        <begin position="6"/>
        <end position="131"/>
    </location>
</feature>
<gene>
    <name evidence="6" type="ORF">INT46_004578</name>
</gene>
<name>A0A8H7R5D3_9FUNG</name>
<dbReference type="Proteomes" id="UP000650833">
    <property type="component" value="Unassembled WGS sequence"/>
</dbReference>
<dbReference type="InterPro" id="IPR013024">
    <property type="entry name" value="GGCT-like"/>
</dbReference>